<feature type="transmembrane region" description="Helical" evidence="8">
    <location>
        <begin position="49"/>
        <end position="68"/>
    </location>
</feature>
<dbReference type="Pfam" id="PF18967">
    <property type="entry name" value="PycTM"/>
    <property type="match status" value="1"/>
</dbReference>
<keyword evidence="4" id="KW-0547">Nucleotide-binding</keyword>
<evidence type="ECO:0000313" key="10">
    <source>
        <dbReference type="EMBL" id="MXO70902.1"/>
    </source>
</evidence>
<dbReference type="Proteomes" id="UP000466966">
    <property type="component" value="Unassembled WGS sequence"/>
</dbReference>
<evidence type="ECO:0000259" key="9">
    <source>
        <dbReference type="Pfam" id="PF18967"/>
    </source>
</evidence>
<evidence type="ECO:0000256" key="5">
    <source>
        <dbReference type="ARBA" id="ARBA00022989"/>
    </source>
</evidence>
<keyword evidence="2" id="KW-1003">Cell membrane</keyword>
<keyword evidence="5 8" id="KW-1133">Transmembrane helix</keyword>
<dbReference type="GO" id="GO:0000166">
    <property type="term" value="F:nucleotide binding"/>
    <property type="evidence" value="ECO:0007669"/>
    <property type="project" value="UniProtKB-KW"/>
</dbReference>
<evidence type="ECO:0000256" key="1">
    <source>
        <dbReference type="ARBA" id="ARBA00004236"/>
    </source>
</evidence>
<evidence type="ECO:0000256" key="4">
    <source>
        <dbReference type="ARBA" id="ARBA00022741"/>
    </source>
</evidence>
<proteinExistence type="predicted"/>
<name>A0A844YUU7_9SPHN</name>
<protein>
    <recommendedName>
        <fullName evidence="9">Pycsar effector protein domain-containing protein</fullName>
    </recommendedName>
</protein>
<accession>A0A844YUU7</accession>
<feature type="domain" description="Pycsar effector protein" evidence="9">
    <location>
        <begin position="29"/>
        <end position="183"/>
    </location>
</feature>
<keyword evidence="3 8" id="KW-0812">Transmembrane</keyword>
<keyword evidence="7 8" id="KW-0472">Membrane</keyword>
<dbReference type="InterPro" id="IPR043760">
    <property type="entry name" value="PycTM_dom"/>
</dbReference>
<comment type="caution">
    <text evidence="10">The sequence shown here is derived from an EMBL/GenBank/DDBJ whole genome shotgun (WGS) entry which is preliminary data.</text>
</comment>
<sequence>MAQNTTQPEQPVAAPSLPSPSGYSNHAIHLVRTTQQINLALSQMADAKASILMGATFVVFTIAVGQARGGTMPWSLGVLALFAFISAGCAVYAVLPSVSGPQSARLNDGKSNKLFFGYFTHVPEEEWVDSVLDELKADETVFRTMLHDVYQNGQVLQRKKYKYLAYAYKTFMLGLCLTLVTFLLEMTLG</sequence>
<evidence type="ECO:0000256" key="7">
    <source>
        <dbReference type="ARBA" id="ARBA00023136"/>
    </source>
</evidence>
<keyword evidence="11" id="KW-1185">Reference proteome</keyword>
<evidence type="ECO:0000313" key="11">
    <source>
        <dbReference type="Proteomes" id="UP000466966"/>
    </source>
</evidence>
<feature type="transmembrane region" description="Helical" evidence="8">
    <location>
        <begin position="166"/>
        <end position="184"/>
    </location>
</feature>
<evidence type="ECO:0000256" key="8">
    <source>
        <dbReference type="SAM" id="Phobius"/>
    </source>
</evidence>
<reference evidence="10 11" key="1">
    <citation type="submission" date="2019-12" db="EMBL/GenBank/DDBJ databases">
        <title>Genomic-based taxomic classification of the family Erythrobacteraceae.</title>
        <authorList>
            <person name="Xu L."/>
        </authorList>
    </citation>
    <scope>NUCLEOTIDE SEQUENCE [LARGE SCALE GENOMIC DNA]</scope>
    <source>
        <strain evidence="10 11">M0322</strain>
    </source>
</reference>
<keyword evidence="6" id="KW-0051">Antiviral defense</keyword>
<gene>
    <name evidence="10" type="ORF">GRI99_04535</name>
</gene>
<dbReference type="EMBL" id="WTYV01000001">
    <property type="protein sequence ID" value="MXO70902.1"/>
    <property type="molecule type" value="Genomic_DNA"/>
</dbReference>
<dbReference type="GO" id="GO:0051607">
    <property type="term" value="P:defense response to virus"/>
    <property type="evidence" value="ECO:0007669"/>
    <property type="project" value="UniProtKB-KW"/>
</dbReference>
<dbReference type="GO" id="GO:0005886">
    <property type="term" value="C:plasma membrane"/>
    <property type="evidence" value="ECO:0007669"/>
    <property type="project" value="UniProtKB-SubCell"/>
</dbReference>
<comment type="subcellular location">
    <subcellularLocation>
        <location evidence="1">Cell membrane</location>
    </subcellularLocation>
</comment>
<evidence type="ECO:0000256" key="6">
    <source>
        <dbReference type="ARBA" id="ARBA00023118"/>
    </source>
</evidence>
<evidence type="ECO:0000256" key="3">
    <source>
        <dbReference type="ARBA" id="ARBA00022692"/>
    </source>
</evidence>
<dbReference type="OrthoDB" id="338959at2"/>
<feature type="transmembrane region" description="Helical" evidence="8">
    <location>
        <begin position="74"/>
        <end position="95"/>
    </location>
</feature>
<dbReference type="RefSeq" id="WP_160770762.1">
    <property type="nucleotide sequence ID" value="NZ_WTYV01000001.1"/>
</dbReference>
<organism evidence="10 11">
    <name type="scientific">Alteraurantiacibacter buctensis</name>
    <dbReference type="NCBI Taxonomy" id="1503981"/>
    <lineage>
        <taxon>Bacteria</taxon>
        <taxon>Pseudomonadati</taxon>
        <taxon>Pseudomonadota</taxon>
        <taxon>Alphaproteobacteria</taxon>
        <taxon>Sphingomonadales</taxon>
        <taxon>Erythrobacteraceae</taxon>
        <taxon>Alteraurantiacibacter</taxon>
    </lineage>
</organism>
<evidence type="ECO:0000256" key="2">
    <source>
        <dbReference type="ARBA" id="ARBA00022475"/>
    </source>
</evidence>
<dbReference type="AlphaFoldDB" id="A0A844YUU7"/>